<keyword evidence="1" id="KW-1133">Transmembrane helix</keyword>
<sequence length="81" mass="8650">AAWTAGMLCIHSAMIRSCRRFLSEPASPAATRAWRTRFVVLDMVTETLMMFLMLLVIAVSSMLAANLPIAALAATAPVAVA</sequence>
<proteinExistence type="predicted"/>
<keyword evidence="3" id="KW-1185">Reference proteome</keyword>
<name>A0A2M8QWJ2_9BRAD</name>
<keyword evidence="1" id="KW-0472">Membrane</keyword>
<dbReference type="AlphaFoldDB" id="A0A2M8QWJ2"/>
<protein>
    <submittedName>
        <fullName evidence="2">Two-component sensor histidine kinase</fullName>
    </submittedName>
</protein>
<keyword evidence="1" id="KW-0812">Transmembrane</keyword>
<keyword evidence="2" id="KW-0808">Transferase</keyword>
<organism evidence="2 3">
    <name type="scientific">Bradyrhizobium forestalis</name>
    <dbReference type="NCBI Taxonomy" id="1419263"/>
    <lineage>
        <taxon>Bacteria</taxon>
        <taxon>Pseudomonadati</taxon>
        <taxon>Pseudomonadota</taxon>
        <taxon>Alphaproteobacteria</taxon>
        <taxon>Hyphomicrobiales</taxon>
        <taxon>Nitrobacteraceae</taxon>
        <taxon>Bradyrhizobium</taxon>
    </lineage>
</organism>
<comment type="caution">
    <text evidence="2">The sequence shown here is derived from an EMBL/GenBank/DDBJ whole genome shotgun (WGS) entry which is preliminary data.</text>
</comment>
<accession>A0A2M8QWJ2</accession>
<feature type="non-terminal residue" evidence="2">
    <location>
        <position position="1"/>
    </location>
</feature>
<evidence type="ECO:0000256" key="1">
    <source>
        <dbReference type="SAM" id="Phobius"/>
    </source>
</evidence>
<evidence type="ECO:0000313" key="2">
    <source>
        <dbReference type="EMBL" id="PJG49940.1"/>
    </source>
</evidence>
<keyword evidence="2" id="KW-0418">Kinase</keyword>
<evidence type="ECO:0000313" key="3">
    <source>
        <dbReference type="Proteomes" id="UP000231194"/>
    </source>
</evidence>
<gene>
    <name evidence="2" type="ORF">CVM73_39155</name>
</gene>
<feature type="transmembrane region" description="Helical" evidence="1">
    <location>
        <begin position="48"/>
        <end position="80"/>
    </location>
</feature>
<dbReference type="EMBL" id="PGVG01000177">
    <property type="protein sequence ID" value="PJG49940.1"/>
    <property type="molecule type" value="Genomic_DNA"/>
</dbReference>
<dbReference type="Proteomes" id="UP000231194">
    <property type="component" value="Unassembled WGS sequence"/>
</dbReference>
<feature type="non-terminal residue" evidence="2">
    <location>
        <position position="81"/>
    </location>
</feature>
<dbReference type="GO" id="GO:0016301">
    <property type="term" value="F:kinase activity"/>
    <property type="evidence" value="ECO:0007669"/>
    <property type="project" value="UniProtKB-KW"/>
</dbReference>
<reference evidence="2 3" key="1">
    <citation type="submission" date="2017-11" db="EMBL/GenBank/DDBJ databases">
        <title>Bradyrhizobium forestalis sp. nov., an efficient nitrogen-fixing bacterium isolated from nodules of forest legume species in the Amazon.</title>
        <authorList>
            <person name="Costa E.M."/>
            <person name="Guimaraes A."/>
            <person name="Carvalho T.S."/>
            <person name="Rodrigues T.L."/>
            <person name="Ribeiro P.R.A."/>
            <person name="Lebbe L."/>
            <person name="Willems A."/>
            <person name="Moreira F.M.S."/>
        </authorList>
    </citation>
    <scope>NUCLEOTIDE SEQUENCE [LARGE SCALE GENOMIC DNA]</scope>
    <source>
        <strain evidence="2 3">INPA54B</strain>
    </source>
</reference>